<feature type="transmembrane region" description="Helical" evidence="1">
    <location>
        <begin position="305"/>
        <end position="332"/>
    </location>
</feature>
<feature type="transmembrane region" description="Helical" evidence="1">
    <location>
        <begin position="359"/>
        <end position="378"/>
    </location>
</feature>
<sequence length="418" mass="44166">MTRLALEQGPQVSLPRRFLLSAPPWGMAGGVLLCVDGESLLLTRWHPATLALVHIYTLGVLGNVMFGSLLQFLPVAAGVRVHALARLGPLLHVLLNLGVLLLVSGLYAGWTAALIAAAVVLPLTFALLCVMTLPGLVAAVGQRMQRVGFGVALGSTLLTALLGGGLALHLGGGPAMPVPALVDVHASWGILGWVIVLLGTVTPVVMPMFQGTATVPAPIHAAWLGGLLLALLAGAWWRLGAGDGAVPRLAFTVCVLLFASAGLWLQWRAPRPRRGPLWWSWRAGLVVLLLAASALSAPVREGRLAAALGLGIALPLLVNGMLLEIVAFLGWIELHRRIGRGVQLPGVQRLLPEREKYRALLLQLPLAVLLPAAVLWPASWLARSAGLAMLLAWLGVGLACLGVRHRVMHFQTMHEGAR</sequence>
<comment type="caution">
    <text evidence="2">The sequence shown here is derived from an EMBL/GenBank/DDBJ whole genome shotgun (WGS) entry which is preliminary data.</text>
</comment>
<keyword evidence="1" id="KW-0812">Transmembrane</keyword>
<proteinExistence type="predicted"/>
<feature type="transmembrane region" description="Helical" evidence="1">
    <location>
        <begin position="221"/>
        <end position="239"/>
    </location>
</feature>
<accession>A0ABW0QQ77</accession>
<dbReference type="RefSeq" id="WP_377321116.1">
    <property type="nucleotide sequence ID" value="NZ_JBHSNF010000003.1"/>
</dbReference>
<keyword evidence="1" id="KW-0472">Membrane</keyword>
<name>A0ABW0QQ77_9GAMM</name>
<feature type="transmembrane region" description="Helical" evidence="1">
    <location>
        <begin position="87"/>
        <end position="108"/>
    </location>
</feature>
<feature type="transmembrane region" description="Helical" evidence="1">
    <location>
        <begin position="114"/>
        <end position="140"/>
    </location>
</feature>
<dbReference type="Proteomes" id="UP001596114">
    <property type="component" value="Unassembled WGS sequence"/>
</dbReference>
<keyword evidence="3" id="KW-1185">Reference proteome</keyword>
<keyword evidence="1" id="KW-1133">Transmembrane helix</keyword>
<evidence type="ECO:0000256" key="1">
    <source>
        <dbReference type="SAM" id="Phobius"/>
    </source>
</evidence>
<feature type="transmembrane region" description="Helical" evidence="1">
    <location>
        <begin position="245"/>
        <end position="267"/>
    </location>
</feature>
<feature type="transmembrane region" description="Helical" evidence="1">
    <location>
        <begin position="51"/>
        <end position="75"/>
    </location>
</feature>
<evidence type="ECO:0008006" key="4">
    <source>
        <dbReference type="Google" id="ProtNLM"/>
    </source>
</evidence>
<feature type="transmembrane region" description="Helical" evidence="1">
    <location>
        <begin position="279"/>
        <end position="299"/>
    </location>
</feature>
<protein>
    <recommendedName>
        <fullName evidence="4">Permease</fullName>
    </recommendedName>
</protein>
<dbReference type="EMBL" id="JBHSNF010000003">
    <property type="protein sequence ID" value="MFC5526935.1"/>
    <property type="molecule type" value="Genomic_DNA"/>
</dbReference>
<gene>
    <name evidence="2" type="ORF">ACFPPA_14440</name>
</gene>
<feature type="transmembrane region" description="Helical" evidence="1">
    <location>
        <begin position="147"/>
        <end position="170"/>
    </location>
</feature>
<organism evidence="2 3">
    <name type="scientific">Rhodanobacter ginsengisoli</name>
    <dbReference type="NCBI Taxonomy" id="418646"/>
    <lineage>
        <taxon>Bacteria</taxon>
        <taxon>Pseudomonadati</taxon>
        <taxon>Pseudomonadota</taxon>
        <taxon>Gammaproteobacteria</taxon>
        <taxon>Lysobacterales</taxon>
        <taxon>Rhodanobacteraceae</taxon>
        <taxon>Rhodanobacter</taxon>
    </lineage>
</organism>
<evidence type="ECO:0000313" key="2">
    <source>
        <dbReference type="EMBL" id="MFC5526935.1"/>
    </source>
</evidence>
<reference evidence="3" key="1">
    <citation type="journal article" date="2019" name="Int. J. Syst. Evol. Microbiol.">
        <title>The Global Catalogue of Microorganisms (GCM) 10K type strain sequencing project: providing services to taxonomists for standard genome sequencing and annotation.</title>
        <authorList>
            <consortium name="The Broad Institute Genomics Platform"/>
            <consortium name="The Broad Institute Genome Sequencing Center for Infectious Disease"/>
            <person name="Wu L."/>
            <person name="Ma J."/>
        </authorList>
    </citation>
    <scope>NUCLEOTIDE SEQUENCE [LARGE SCALE GENOMIC DNA]</scope>
    <source>
        <strain evidence="3">CGMCC 1.16619</strain>
    </source>
</reference>
<feature type="transmembrane region" description="Helical" evidence="1">
    <location>
        <begin position="384"/>
        <end position="403"/>
    </location>
</feature>
<feature type="transmembrane region" description="Helical" evidence="1">
    <location>
        <begin position="190"/>
        <end position="209"/>
    </location>
</feature>
<evidence type="ECO:0000313" key="3">
    <source>
        <dbReference type="Proteomes" id="UP001596114"/>
    </source>
</evidence>